<feature type="domain" description="V-SNARE coiled-coil homology" evidence="8">
    <location>
        <begin position="136"/>
        <end position="193"/>
    </location>
</feature>
<dbReference type="GO" id="GO:0012505">
    <property type="term" value="C:endomembrane system"/>
    <property type="evidence" value="ECO:0007669"/>
    <property type="project" value="UniProtKB-SubCell"/>
</dbReference>
<dbReference type="Pfam" id="PF00957">
    <property type="entry name" value="Synaptobrevin"/>
    <property type="match status" value="1"/>
</dbReference>
<evidence type="ECO:0000313" key="9">
    <source>
        <dbReference type="EMBL" id="CAI2379972.1"/>
    </source>
</evidence>
<evidence type="ECO:0000256" key="2">
    <source>
        <dbReference type="ARBA" id="ARBA00023136"/>
    </source>
</evidence>
<keyword evidence="6" id="KW-0812">Transmembrane</keyword>
<dbReference type="SUPFAM" id="SSF64356">
    <property type="entry name" value="SNARE-like"/>
    <property type="match status" value="1"/>
</dbReference>
<sequence length="237" mass="27255">MSIKYAVIARDPDMPLCEYTADSSLPEKAKKSMREYLQEGINMQRNASTMDNFSELIACTLYDTILFACICDASINEDKAFRFLKDLKIEFAKVYKGHLEKVHEQQNIRPLCLDKYFRKTFIKILDNYSTGISSKNLQLAFAKAEEVKEIAQKNVKDMIKNVHETDELLQKSENINELAKDFEKNAHEMEKIQKNTNFWLCSKKCLIIFGVIILLIFIAYLILSFSVCGNMALLSGC</sequence>
<dbReference type="InterPro" id="IPR011012">
    <property type="entry name" value="Longin-like_dom_sf"/>
</dbReference>
<comment type="similarity">
    <text evidence="1">Belongs to the synaptobrevin family.</text>
</comment>
<dbReference type="Gene3D" id="3.30.450.50">
    <property type="entry name" value="Longin domain"/>
    <property type="match status" value="1"/>
</dbReference>
<protein>
    <submittedName>
        <fullName evidence="9">Uncharacterized protein</fullName>
    </submittedName>
</protein>
<reference evidence="9" key="1">
    <citation type="submission" date="2023-07" db="EMBL/GenBank/DDBJ databases">
        <authorList>
            <consortium name="AG Swart"/>
            <person name="Singh M."/>
            <person name="Singh A."/>
            <person name="Seah K."/>
            <person name="Emmerich C."/>
        </authorList>
    </citation>
    <scope>NUCLEOTIDE SEQUENCE</scope>
    <source>
        <strain evidence="9">DP1</strain>
    </source>
</reference>
<evidence type="ECO:0000256" key="1">
    <source>
        <dbReference type="ARBA" id="ARBA00008025"/>
    </source>
</evidence>
<keyword evidence="4 5" id="KW-0175">Coiled coil</keyword>
<dbReference type="PROSITE" id="PS50892">
    <property type="entry name" value="V_SNARE"/>
    <property type="match status" value="1"/>
</dbReference>
<evidence type="ECO:0000256" key="6">
    <source>
        <dbReference type="SAM" id="Phobius"/>
    </source>
</evidence>
<proteinExistence type="inferred from homology"/>
<feature type="coiled-coil region" evidence="5">
    <location>
        <begin position="141"/>
        <end position="195"/>
    </location>
</feature>
<keyword evidence="6" id="KW-1133">Transmembrane helix</keyword>
<evidence type="ECO:0000256" key="4">
    <source>
        <dbReference type="PROSITE-ProRule" id="PRU00290"/>
    </source>
</evidence>
<dbReference type="InterPro" id="IPR042855">
    <property type="entry name" value="V_SNARE_CC"/>
</dbReference>
<name>A0AAD2D4E2_EUPCR</name>
<feature type="domain" description="Longin" evidence="7">
    <location>
        <begin position="7"/>
        <end position="95"/>
    </location>
</feature>
<feature type="transmembrane region" description="Helical" evidence="6">
    <location>
        <begin position="206"/>
        <end position="234"/>
    </location>
</feature>
<dbReference type="EMBL" id="CAMPGE010021863">
    <property type="protein sequence ID" value="CAI2379972.1"/>
    <property type="molecule type" value="Genomic_DNA"/>
</dbReference>
<evidence type="ECO:0000259" key="7">
    <source>
        <dbReference type="PROSITE" id="PS50859"/>
    </source>
</evidence>
<dbReference type="SUPFAM" id="SSF58038">
    <property type="entry name" value="SNARE fusion complex"/>
    <property type="match status" value="1"/>
</dbReference>
<gene>
    <name evidence="9" type="ORF">ECRASSUSDP1_LOCUS21396</name>
</gene>
<keyword evidence="2 6" id="KW-0472">Membrane</keyword>
<dbReference type="InterPro" id="IPR010908">
    <property type="entry name" value="Longin_dom"/>
</dbReference>
<keyword evidence="10" id="KW-1185">Reference proteome</keyword>
<evidence type="ECO:0000313" key="10">
    <source>
        <dbReference type="Proteomes" id="UP001295684"/>
    </source>
</evidence>
<accession>A0AAD2D4E2</accession>
<comment type="subcellular location">
    <subcellularLocation>
        <location evidence="3">Endomembrane system</location>
        <topology evidence="3">Single-pass type IV membrane protein</topology>
    </subcellularLocation>
</comment>
<comment type="caution">
    <text evidence="9">The sequence shown here is derived from an EMBL/GenBank/DDBJ whole genome shotgun (WGS) entry which is preliminary data.</text>
</comment>
<dbReference type="AlphaFoldDB" id="A0AAD2D4E2"/>
<dbReference type="Proteomes" id="UP001295684">
    <property type="component" value="Unassembled WGS sequence"/>
</dbReference>
<dbReference type="InterPro" id="IPR051097">
    <property type="entry name" value="Synaptobrevin-like_transport"/>
</dbReference>
<evidence type="ECO:0000256" key="3">
    <source>
        <dbReference type="ARBA" id="ARBA00046280"/>
    </source>
</evidence>
<dbReference type="PROSITE" id="PS50859">
    <property type="entry name" value="LONGIN"/>
    <property type="match status" value="1"/>
</dbReference>
<dbReference type="PANTHER" id="PTHR21136">
    <property type="entry name" value="SNARE PROTEINS"/>
    <property type="match status" value="1"/>
</dbReference>
<dbReference type="PANTHER" id="PTHR21136:SF168">
    <property type="entry name" value="VESICLE-ASSOCIATED MEMBRANE PROTEIN 9"/>
    <property type="match status" value="1"/>
</dbReference>
<organism evidence="9 10">
    <name type="scientific">Euplotes crassus</name>
    <dbReference type="NCBI Taxonomy" id="5936"/>
    <lineage>
        <taxon>Eukaryota</taxon>
        <taxon>Sar</taxon>
        <taxon>Alveolata</taxon>
        <taxon>Ciliophora</taxon>
        <taxon>Intramacronucleata</taxon>
        <taxon>Spirotrichea</taxon>
        <taxon>Hypotrichia</taxon>
        <taxon>Euplotida</taxon>
        <taxon>Euplotidae</taxon>
        <taxon>Moneuplotes</taxon>
    </lineage>
</organism>
<evidence type="ECO:0000259" key="8">
    <source>
        <dbReference type="PROSITE" id="PS50892"/>
    </source>
</evidence>
<dbReference type="Gene3D" id="1.20.5.110">
    <property type="match status" value="1"/>
</dbReference>
<evidence type="ECO:0000256" key="5">
    <source>
        <dbReference type="SAM" id="Coils"/>
    </source>
</evidence>